<keyword evidence="4" id="KW-0732">Signal</keyword>
<evidence type="ECO:0000256" key="4">
    <source>
        <dbReference type="SAM" id="SignalP"/>
    </source>
</evidence>
<evidence type="ECO:0000256" key="3">
    <source>
        <dbReference type="ARBA" id="ARBA00023295"/>
    </source>
</evidence>
<comment type="similarity">
    <text evidence="1">Belongs to the glycosyl hydrolase 2 family.</text>
</comment>
<dbReference type="AlphaFoldDB" id="A0A556MH33"/>
<comment type="caution">
    <text evidence="8">The sequence shown here is derived from an EMBL/GenBank/DDBJ whole genome shotgun (WGS) entry which is preliminary data.</text>
</comment>
<dbReference type="Proteomes" id="UP000318733">
    <property type="component" value="Unassembled WGS sequence"/>
</dbReference>
<dbReference type="InterPro" id="IPR006103">
    <property type="entry name" value="Glyco_hydro_2_cat"/>
</dbReference>
<dbReference type="SUPFAM" id="SSF49303">
    <property type="entry name" value="beta-Galactosidase/glucuronidase domain"/>
    <property type="match status" value="1"/>
</dbReference>
<dbReference type="OrthoDB" id="9801077at2"/>
<name>A0A556MH33_9SPHI</name>
<protein>
    <submittedName>
        <fullName evidence="8">Glycoside hydrolase family 2</fullName>
    </submittedName>
</protein>
<dbReference type="InterPro" id="IPR006102">
    <property type="entry name" value="Ig-like_GH2"/>
</dbReference>
<feature type="domain" description="Glycoside hydrolase family 2 immunoglobulin-like beta-sandwich" evidence="5">
    <location>
        <begin position="213"/>
        <end position="307"/>
    </location>
</feature>
<sequence>MNLKKVFTLLLCTGFSSALFAQTWQPKTAPLMSKFAKDVNPDHVLPEYPRPQLVRKEWLNLNGIWQYQPGAAGDALPTGKLTKTILVPFPVESALSGVREHHDRLWYRRSFTVPAAWKGKNVILHFGAVDFESEVFVNGKSFGIHKGGYDPFAYDVTAALKGTGPQELTVRVYDPTDNGGYPRGKQTLNPQGIMYTSVTGIWQTVWAEPVAKTSISEIKIVPDVDNSAVKLTVNTTGNAAGASVSVKVKDGNNVISTVSIKPNVETSVKVANPKLWLPDSPFLYNLDIALNKGGASTDAVSSYFGMRKISVQEEGGFKKLYLNNKFLFQLGPLDQGFWPDGGYTAPTDAALKYDLEMIKKFGYNMVRKHIKYEPYRWYYWADKLGLLVWQDMPSPNSYTEHVPPVDTAEFRSELTRLIKTHWNSPSIVTWVIFNEAQAQHNTAGLVSMVHKLDPSRLINQASGGNHFGVGDFLDIHSYPPPAVPFSKTQVLACGEYGGIGFIIPDHTWKVGDTYIMINNKNDYTDLYNKFADDLTLYKTNMGLSAAVYTEITDVEVELNGLLTYDREVIKGDIDKIYAANYKVIHDNLYIKEVLPSSQKQAREWKYTTDEPQGEWFQTAFNDASWKTGPAGFGSKGTPGGNIKTNWTTDNIWLRQEFTLGNLTAEQKDKLVLYVHHDEDCEVYINGVKAAAISGYSSAYTVVPMNAEGKAAIKTNGKNIIAIHCKQTVGGQYIDAGLSILSKTKL</sequence>
<proteinExistence type="inferred from homology"/>
<evidence type="ECO:0000259" key="5">
    <source>
        <dbReference type="Pfam" id="PF00703"/>
    </source>
</evidence>
<gene>
    <name evidence="8" type="ORF">FO440_15820</name>
</gene>
<evidence type="ECO:0000256" key="2">
    <source>
        <dbReference type="ARBA" id="ARBA00022801"/>
    </source>
</evidence>
<dbReference type="RefSeq" id="WP_144249265.1">
    <property type="nucleotide sequence ID" value="NZ_VLPK01000003.1"/>
</dbReference>
<dbReference type="Pfam" id="PF00703">
    <property type="entry name" value="Glyco_hydro_2"/>
    <property type="match status" value="1"/>
</dbReference>
<feature type="domain" description="Glycoside hydrolase family 2 catalytic" evidence="6">
    <location>
        <begin position="349"/>
        <end position="463"/>
    </location>
</feature>
<dbReference type="InterPro" id="IPR017853">
    <property type="entry name" value="GH"/>
</dbReference>
<dbReference type="InterPro" id="IPR013783">
    <property type="entry name" value="Ig-like_fold"/>
</dbReference>
<keyword evidence="9" id="KW-1185">Reference proteome</keyword>
<evidence type="ECO:0000259" key="7">
    <source>
        <dbReference type="Pfam" id="PF02837"/>
    </source>
</evidence>
<organism evidence="8 9">
    <name type="scientific">Mucilaginibacter corticis</name>
    <dbReference type="NCBI Taxonomy" id="2597670"/>
    <lineage>
        <taxon>Bacteria</taxon>
        <taxon>Pseudomonadati</taxon>
        <taxon>Bacteroidota</taxon>
        <taxon>Sphingobacteriia</taxon>
        <taxon>Sphingobacteriales</taxon>
        <taxon>Sphingobacteriaceae</taxon>
        <taxon>Mucilaginibacter</taxon>
    </lineage>
</organism>
<accession>A0A556MH33</accession>
<feature type="domain" description="Glycosyl hydrolases family 2 sugar binding" evidence="7">
    <location>
        <begin position="87"/>
        <end position="176"/>
    </location>
</feature>
<evidence type="ECO:0000313" key="9">
    <source>
        <dbReference type="Proteomes" id="UP000318733"/>
    </source>
</evidence>
<dbReference type="Gene3D" id="2.60.120.260">
    <property type="entry name" value="Galactose-binding domain-like"/>
    <property type="match status" value="2"/>
</dbReference>
<reference evidence="8 9" key="1">
    <citation type="submission" date="2019-07" db="EMBL/GenBank/DDBJ databases">
        <authorList>
            <person name="Huq M.A."/>
        </authorList>
    </citation>
    <scope>NUCLEOTIDE SEQUENCE [LARGE SCALE GENOMIC DNA]</scope>
    <source>
        <strain evidence="8 9">MAH-19</strain>
    </source>
</reference>
<dbReference type="Gene3D" id="2.60.40.10">
    <property type="entry name" value="Immunoglobulins"/>
    <property type="match status" value="1"/>
</dbReference>
<dbReference type="Pfam" id="PF02836">
    <property type="entry name" value="Glyco_hydro_2_C"/>
    <property type="match status" value="1"/>
</dbReference>
<keyword evidence="2 8" id="KW-0378">Hydrolase</keyword>
<dbReference type="SUPFAM" id="SSF51445">
    <property type="entry name" value="(Trans)glycosidases"/>
    <property type="match status" value="1"/>
</dbReference>
<dbReference type="Gene3D" id="3.20.20.80">
    <property type="entry name" value="Glycosidases"/>
    <property type="match status" value="1"/>
</dbReference>
<dbReference type="Pfam" id="PF02837">
    <property type="entry name" value="Glyco_hydro_2_N"/>
    <property type="match status" value="1"/>
</dbReference>
<dbReference type="InterPro" id="IPR008979">
    <property type="entry name" value="Galactose-bd-like_sf"/>
</dbReference>
<feature type="chain" id="PRO_5021792168" evidence="4">
    <location>
        <begin position="22"/>
        <end position="745"/>
    </location>
</feature>
<dbReference type="InterPro" id="IPR051913">
    <property type="entry name" value="GH2_Domain-Containing"/>
</dbReference>
<dbReference type="PANTHER" id="PTHR42732">
    <property type="entry name" value="BETA-GALACTOSIDASE"/>
    <property type="match status" value="1"/>
</dbReference>
<dbReference type="GO" id="GO:0005975">
    <property type="term" value="P:carbohydrate metabolic process"/>
    <property type="evidence" value="ECO:0007669"/>
    <property type="project" value="InterPro"/>
</dbReference>
<dbReference type="GO" id="GO:0004553">
    <property type="term" value="F:hydrolase activity, hydrolyzing O-glycosyl compounds"/>
    <property type="evidence" value="ECO:0007669"/>
    <property type="project" value="InterPro"/>
</dbReference>
<evidence type="ECO:0000259" key="6">
    <source>
        <dbReference type="Pfam" id="PF02836"/>
    </source>
</evidence>
<dbReference type="InterPro" id="IPR006104">
    <property type="entry name" value="Glyco_hydro_2_N"/>
</dbReference>
<dbReference type="PANTHER" id="PTHR42732:SF2">
    <property type="entry name" value="BETA-MANNOSIDASE"/>
    <property type="match status" value="1"/>
</dbReference>
<feature type="signal peptide" evidence="4">
    <location>
        <begin position="1"/>
        <end position="21"/>
    </location>
</feature>
<evidence type="ECO:0000256" key="1">
    <source>
        <dbReference type="ARBA" id="ARBA00007401"/>
    </source>
</evidence>
<dbReference type="SUPFAM" id="SSF49785">
    <property type="entry name" value="Galactose-binding domain-like"/>
    <property type="match status" value="2"/>
</dbReference>
<dbReference type="EMBL" id="VLPK01000003">
    <property type="protein sequence ID" value="TSJ39227.1"/>
    <property type="molecule type" value="Genomic_DNA"/>
</dbReference>
<dbReference type="InterPro" id="IPR036156">
    <property type="entry name" value="Beta-gal/glucu_dom_sf"/>
</dbReference>
<keyword evidence="3" id="KW-0326">Glycosidase</keyword>
<evidence type="ECO:0000313" key="8">
    <source>
        <dbReference type="EMBL" id="TSJ39227.1"/>
    </source>
</evidence>